<protein>
    <submittedName>
        <fullName evidence="1">Uncharacterized protein</fullName>
    </submittedName>
</protein>
<dbReference type="AlphaFoldDB" id="A0AAJ0ML09"/>
<organism evidence="1 2">
    <name type="scientific">Lasiosphaeria hispida</name>
    <dbReference type="NCBI Taxonomy" id="260671"/>
    <lineage>
        <taxon>Eukaryota</taxon>
        <taxon>Fungi</taxon>
        <taxon>Dikarya</taxon>
        <taxon>Ascomycota</taxon>
        <taxon>Pezizomycotina</taxon>
        <taxon>Sordariomycetes</taxon>
        <taxon>Sordariomycetidae</taxon>
        <taxon>Sordariales</taxon>
        <taxon>Lasiosphaeriaceae</taxon>
        <taxon>Lasiosphaeria</taxon>
    </lineage>
</organism>
<evidence type="ECO:0000313" key="2">
    <source>
        <dbReference type="Proteomes" id="UP001275084"/>
    </source>
</evidence>
<keyword evidence="2" id="KW-1185">Reference proteome</keyword>
<comment type="caution">
    <text evidence="1">The sequence shown here is derived from an EMBL/GenBank/DDBJ whole genome shotgun (WGS) entry which is preliminary data.</text>
</comment>
<accession>A0AAJ0ML09</accession>
<proteinExistence type="predicted"/>
<sequence length="200" mass="22576">MRTYMKTLCSAPRSHSFWSEGLLFTVAQPLWEHVGSWCISTARLALLYSVVGSHPLRCIYSFPFVNAPNDLTHGTMHLRVLGICAIDGPSRGLLLFTLEAGAYWNRMRQLATTIPPKLSAPFRLARPQVSHPPFLHLPLNTLRYLSPIFRHFPRTILFQTYAKIPSSPATAFYNPSILRYMPPPLSIINFVPGSTISEPR</sequence>
<name>A0AAJ0ML09_9PEZI</name>
<dbReference type="EMBL" id="JAUIQD010000001">
    <property type="protein sequence ID" value="KAK3364143.1"/>
    <property type="molecule type" value="Genomic_DNA"/>
</dbReference>
<gene>
    <name evidence="1" type="ORF">B0T25DRAFT_58913</name>
</gene>
<dbReference type="Proteomes" id="UP001275084">
    <property type="component" value="Unassembled WGS sequence"/>
</dbReference>
<evidence type="ECO:0000313" key="1">
    <source>
        <dbReference type="EMBL" id="KAK3364143.1"/>
    </source>
</evidence>
<reference evidence="1" key="2">
    <citation type="submission" date="2023-06" db="EMBL/GenBank/DDBJ databases">
        <authorList>
            <consortium name="Lawrence Berkeley National Laboratory"/>
            <person name="Haridas S."/>
            <person name="Hensen N."/>
            <person name="Bonometti L."/>
            <person name="Westerberg I."/>
            <person name="Brannstrom I.O."/>
            <person name="Guillou S."/>
            <person name="Cros-Aarteil S."/>
            <person name="Calhoun S."/>
            <person name="Kuo A."/>
            <person name="Mondo S."/>
            <person name="Pangilinan J."/>
            <person name="Riley R."/>
            <person name="Labutti K."/>
            <person name="Andreopoulos B."/>
            <person name="Lipzen A."/>
            <person name="Chen C."/>
            <person name="Yanf M."/>
            <person name="Daum C."/>
            <person name="Ng V."/>
            <person name="Clum A."/>
            <person name="Steindorff A."/>
            <person name="Ohm R."/>
            <person name="Martin F."/>
            <person name="Silar P."/>
            <person name="Natvig D."/>
            <person name="Lalanne C."/>
            <person name="Gautier V."/>
            <person name="Ament-Velasquez S.L."/>
            <person name="Kruys A."/>
            <person name="Hutchinson M.I."/>
            <person name="Powell A.J."/>
            <person name="Barry K."/>
            <person name="Miller A.N."/>
            <person name="Grigoriev I.V."/>
            <person name="Debuchy R."/>
            <person name="Gladieux P."/>
            <person name="Thoren M.H."/>
            <person name="Johannesson H."/>
        </authorList>
    </citation>
    <scope>NUCLEOTIDE SEQUENCE</scope>
    <source>
        <strain evidence="1">CBS 955.72</strain>
    </source>
</reference>
<reference evidence="1" key="1">
    <citation type="journal article" date="2023" name="Mol. Phylogenet. Evol.">
        <title>Genome-scale phylogeny and comparative genomics of the fungal order Sordariales.</title>
        <authorList>
            <person name="Hensen N."/>
            <person name="Bonometti L."/>
            <person name="Westerberg I."/>
            <person name="Brannstrom I.O."/>
            <person name="Guillou S."/>
            <person name="Cros-Aarteil S."/>
            <person name="Calhoun S."/>
            <person name="Haridas S."/>
            <person name="Kuo A."/>
            <person name="Mondo S."/>
            <person name="Pangilinan J."/>
            <person name="Riley R."/>
            <person name="LaButti K."/>
            <person name="Andreopoulos B."/>
            <person name="Lipzen A."/>
            <person name="Chen C."/>
            <person name="Yan M."/>
            <person name="Daum C."/>
            <person name="Ng V."/>
            <person name="Clum A."/>
            <person name="Steindorff A."/>
            <person name="Ohm R.A."/>
            <person name="Martin F."/>
            <person name="Silar P."/>
            <person name="Natvig D.O."/>
            <person name="Lalanne C."/>
            <person name="Gautier V."/>
            <person name="Ament-Velasquez S.L."/>
            <person name="Kruys A."/>
            <person name="Hutchinson M.I."/>
            <person name="Powell A.J."/>
            <person name="Barry K."/>
            <person name="Miller A.N."/>
            <person name="Grigoriev I.V."/>
            <person name="Debuchy R."/>
            <person name="Gladieux P."/>
            <person name="Hiltunen Thoren M."/>
            <person name="Johannesson H."/>
        </authorList>
    </citation>
    <scope>NUCLEOTIDE SEQUENCE</scope>
    <source>
        <strain evidence="1">CBS 955.72</strain>
    </source>
</reference>